<name>A0A3B0TCI7_9ZZZZ</name>
<protein>
    <submittedName>
        <fullName evidence="6">D-arabinose 5-phosphate isomerase</fullName>
        <ecNumber evidence="6">5.3.1.13</ecNumber>
    </submittedName>
</protein>
<dbReference type="CDD" id="cd04604">
    <property type="entry name" value="CBS_pair_SIS_assoc"/>
    <property type="match status" value="1"/>
</dbReference>
<keyword evidence="2" id="KW-0677">Repeat</keyword>
<dbReference type="InterPro" id="IPR004800">
    <property type="entry name" value="KdsD/KpsF-type"/>
</dbReference>
<feature type="domain" description="SIS" evidence="5">
    <location>
        <begin position="53"/>
        <end position="196"/>
    </location>
</feature>
<dbReference type="PROSITE" id="PS51464">
    <property type="entry name" value="SIS"/>
    <property type="match status" value="1"/>
</dbReference>
<dbReference type="AlphaFoldDB" id="A0A3B0TCI7"/>
<dbReference type="FunFam" id="3.40.50.10490:FF:000011">
    <property type="entry name" value="Arabinose 5-phosphate isomerase"/>
    <property type="match status" value="1"/>
</dbReference>
<feature type="domain" description="CBS" evidence="4">
    <location>
        <begin position="286"/>
        <end position="337"/>
    </location>
</feature>
<dbReference type="NCBIfam" id="TIGR00393">
    <property type="entry name" value="kpsF"/>
    <property type="match status" value="1"/>
</dbReference>
<evidence type="ECO:0000313" key="6">
    <source>
        <dbReference type="EMBL" id="VAW12242.1"/>
    </source>
</evidence>
<reference evidence="6" key="1">
    <citation type="submission" date="2018-06" db="EMBL/GenBank/DDBJ databases">
        <authorList>
            <person name="Zhirakovskaya E."/>
        </authorList>
    </citation>
    <scope>NUCLEOTIDE SEQUENCE</scope>
</reference>
<dbReference type="GO" id="GO:1901135">
    <property type="term" value="P:carbohydrate derivative metabolic process"/>
    <property type="evidence" value="ECO:0007669"/>
    <property type="project" value="InterPro"/>
</dbReference>
<dbReference type="PROSITE" id="PS51371">
    <property type="entry name" value="CBS"/>
    <property type="match status" value="2"/>
</dbReference>
<dbReference type="GO" id="GO:0005975">
    <property type="term" value="P:carbohydrate metabolic process"/>
    <property type="evidence" value="ECO:0007669"/>
    <property type="project" value="InterPro"/>
</dbReference>
<dbReference type="PANTHER" id="PTHR42745">
    <property type="match status" value="1"/>
</dbReference>
<proteinExistence type="inferred from homology"/>
<dbReference type="InterPro" id="IPR050986">
    <property type="entry name" value="GutQ/KpsF_isomerases"/>
</dbReference>
<dbReference type="EMBL" id="UOEM01000040">
    <property type="protein sequence ID" value="VAW12242.1"/>
    <property type="molecule type" value="Genomic_DNA"/>
</dbReference>
<dbReference type="CDD" id="cd05014">
    <property type="entry name" value="SIS_Kpsf"/>
    <property type="match status" value="1"/>
</dbReference>
<organism evidence="6">
    <name type="scientific">hydrothermal vent metagenome</name>
    <dbReference type="NCBI Taxonomy" id="652676"/>
    <lineage>
        <taxon>unclassified sequences</taxon>
        <taxon>metagenomes</taxon>
        <taxon>ecological metagenomes</taxon>
    </lineage>
</organism>
<dbReference type="GO" id="GO:0019146">
    <property type="term" value="F:arabinose-5-phosphate isomerase activity"/>
    <property type="evidence" value="ECO:0007669"/>
    <property type="project" value="UniProtKB-EC"/>
</dbReference>
<dbReference type="InterPro" id="IPR046348">
    <property type="entry name" value="SIS_dom_sf"/>
</dbReference>
<dbReference type="InterPro" id="IPR046342">
    <property type="entry name" value="CBS_dom_sf"/>
</dbReference>
<accession>A0A3B0TCI7</accession>
<dbReference type="EC" id="5.3.1.13" evidence="6"/>
<keyword evidence="6" id="KW-0413">Isomerase</keyword>
<dbReference type="Gene3D" id="3.10.580.10">
    <property type="entry name" value="CBS-domain"/>
    <property type="match status" value="1"/>
</dbReference>
<dbReference type="Pfam" id="PF01380">
    <property type="entry name" value="SIS"/>
    <property type="match status" value="1"/>
</dbReference>
<dbReference type="InterPro" id="IPR000644">
    <property type="entry name" value="CBS_dom"/>
</dbReference>
<dbReference type="InterPro" id="IPR035474">
    <property type="entry name" value="SIS_Kpsf"/>
</dbReference>
<gene>
    <name evidence="6" type="ORF">MNBD_ALPHA09-1226</name>
</gene>
<evidence type="ECO:0000259" key="4">
    <source>
        <dbReference type="PROSITE" id="PS51371"/>
    </source>
</evidence>
<evidence type="ECO:0000259" key="5">
    <source>
        <dbReference type="PROSITE" id="PS51464"/>
    </source>
</evidence>
<sequence length="337" mass="35050">MKAARPMASNPSDLADNDTLVGIALATIATEQQGLGALAQALEGPMRPSYLAAIETIAMAQGRIIVTGMGKSGHIARKIAATLASTGTPASYVHPSEASHGDLGMITPRDVVVALSWSGETGELAAIIAYSKRFAVPLIAMTSAAASSLGTAASVCLTLPQVPEACPHGLAPTTSTTMQLALGDALALSLLEQRQFTPSDFRAFHPGGSLGAQLTHVRDIMHGADRLPLATETLPVSEVLVLMTEKSFGCLGIVDDVGRLTGVVTDGDLRRHMGDGLLKRRAGDIMTRSPKCVAPDLLSVQALEIINTSSITSLFVVEDDRPVGLVHIHDLLRAGVA</sequence>
<comment type="similarity">
    <text evidence="1">Belongs to the SIS family. GutQ/KpsF subfamily.</text>
</comment>
<feature type="domain" description="CBS" evidence="4">
    <location>
        <begin position="221"/>
        <end position="280"/>
    </location>
</feature>
<evidence type="ECO:0000256" key="2">
    <source>
        <dbReference type="ARBA" id="ARBA00022737"/>
    </source>
</evidence>
<dbReference type="SMART" id="SM00116">
    <property type="entry name" value="CBS"/>
    <property type="match status" value="2"/>
</dbReference>
<dbReference type="PANTHER" id="PTHR42745:SF1">
    <property type="entry name" value="ARABINOSE 5-PHOSPHATE ISOMERASE KDSD"/>
    <property type="match status" value="1"/>
</dbReference>
<keyword evidence="3" id="KW-0129">CBS domain</keyword>
<evidence type="ECO:0000256" key="1">
    <source>
        <dbReference type="ARBA" id="ARBA00008165"/>
    </source>
</evidence>
<dbReference type="Gene3D" id="3.40.50.10490">
    <property type="entry name" value="Glucose-6-phosphate isomerase like protein, domain 1"/>
    <property type="match status" value="1"/>
</dbReference>
<dbReference type="GO" id="GO:0097367">
    <property type="term" value="F:carbohydrate derivative binding"/>
    <property type="evidence" value="ECO:0007669"/>
    <property type="project" value="InterPro"/>
</dbReference>
<dbReference type="SUPFAM" id="SSF53697">
    <property type="entry name" value="SIS domain"/>
    <property type="match status" value="1"/>
</dbReference>
<dbReference type="InterPro" id="IPR001347">
    <property type="entry name" value="SIS_dom"/>
</dbReference>
<evidence type="ECO:0000256" key="3">
    <source>
        <dbReference type="ARBA" id="ARBA00023122"/>
    </source>
</evidence>
<dbReference type="PIRSF" id="PIRSF004692">
    <property type="entry name" value="KdsD_KpsF"/>
    <property type="match status" value="1"/>
</dbReference>
<dbReference type="Pfam" id="PF00571">
    <property type="entry name" value="CBS"/>
    <property type="match status" value="2"/>
</dbReference>